<proteinExistence type="predicted"/>
<gene>
    <name evidence="2" type="ORF">NCTC11636_00766</name>
</gene>
<dbReference type="EMBL" id="LR134350">
    <property type="protein sequence ID" value="VEG26895.1"/>
    <property type="molecule type" value="Genomic_DNA"/>
</dbReference>
<reference evidence="2 3" key="1">
    <citation type="submission" date="2018-12" db="EMBL/GenBank/DDBJ databases">
        <authorList>
            <consortium name="Pathogen Informatics"/>
        </authorList>
    </citation>
    <scope>NUCLEOTIDE SEQUENCE [LARGE SCALE GENOMIC DNA]</scope>
    <source>
        <strain evidence="2 3">NCTC11636</strain>
    </source>
</reference>
<feature type="region of interest" description="Disordered" evidence="1">
    <location>
        <begin position="1"/>
        <end position="29"/>
    </location>
</feature>
<dbReference type="AlphaFoldDB" id="A0A448HF60"/>
<organism evidence="2 3">
    <name type="scientific">Actinomyces howellii</name>
    <dbReference type="NCBI Taxonomy" id="52771"/>
    <lineage>
        <taxon>Bacteria</taxon>
        <taxon>Bacillati</taxon>
        <taxon>Actinomycetota</taxon>
        <taxon>Actinomycetes</taxon>
        <taxon>Actinomycetales</taxon>
        <taxon>Actinomycetaceae</taxon>
        <taxon>Actinomyces</taxon>
    </lineage>
</organism>
<evidence type="ECO:0008006" key="4">
    <source>
        <dbReference type="Google" id="ProtNLM"/>
    </source>
</evidence>
<dbReference type="Proteomes" id="UP000266895">
    <property type="component" value="Chromosome"/>
</dbReference>
<name>A0A448HF60_9ACTO</name>
<dbReference type="KEGG" id="ahw:NCTC11636_00766"/>
<evidence type="ECO:0000313" key="2">
    <source>
        <dbReference type="EMBL" id="VEG26895.1"/>
    </source>
</evidence>
<sequence length="334" mass="33964">MTRFHTRPLLTRGPFRPPSSVTGAPRPSRAWGRRGAAVVLVAALCALPGCGIRLGQGSPASLPSASQAEADRDALARHSVLIASTAQVVVASGDQSQRASAQVVADAAAVQLEALGGVWEPWATPVPTTYPTATPVATAVATATTQDLATALGDGVSAARDAASRAPSAQDARLYASLATAWSLQLRRISPQSVEVTGRDTTQMDEPVAGELLVTYDAARYAMEEVGARGDEAARARAVIDAAAARAVVSASLALGGQDTRLSAYGRPEGQGADDDAWAQEVWMTVMDTELAGVGPAGGQATTTSIDAAVAAGSRAQSWGAVVDAPLPGYDPGA</sequence>
<accession>A0A448HF60</accession>
<evidence type="ECO:0000256" key="1">
    <source>
        <dbReference type="SAM" id="MobiDB-lite"/>
    </source>
</evidence>
<evidence type="ECO:0000313" key="3">
    <source>
        <dbReference type="Proteomes" id="UP000266895"/>
    </source>
</evidence>
<dbReference type="RefSeq" id="WP_232009857.1">
    <property type="nucleotide sequence ID" value="NZ_LR134350.1"/>
</dbReference>
<keyword evidence="3" id="KW-1185">Reference proteome</keyword>
<protein>
    <recommendedName>
        <fullName evidence="4">DUF4439 domain-containing protein</fullName>
    </recommendedName>
</protein>